<name>A0A183SPR6_SCHSO</name>
<proteinExistence type="predicted"/>
<organism evidence="4">
    <name type="scientific">Schistocephalus solidus</name>
    <name type="common">Tapeworm</name>
    <dbReference type="NCBI Taxonomy" id="70667"/>
    <lineage>
        <taxon>Eukaryota</taxon>
        <taxon>Metazoa</taxon>
        <taxon>Spiralia</taxon>
        <taxon>Lophotrochozoa</taxon>
        <taxon>Platyhelminthes</taxon>
        <taxon>Cestoda</taxon>
        <taxon>Eucestoda</taxon>
        <taxon>Diphyllobothriidea</taxon>
        <taxon>Diphyllobothriidae</taxon>
        <taxon>Schistocephalus</taxon>
    </lineage>
</organism>
<keyword evidence="3" id="KW-1185">Reference proteome</keyword>
<reference evidence="2 3" key="2">
    <citation type="submission" date="2018-11" db="EMBL/GenBank/DDBJ databases">
        <authorList>
            <consortium name="Pathogen Informatics"/>
        </authorList>
    </citation>
    <scope>NUCLEOTIDE SEQUENCE [LARGE SCALE GENOMIC DNA]</scope>
    <source>
        <strain evidence="2 3">NST_G2</strain>
    </source>
</reference>
<dbReference type="OrthoDB" id="6311872at2759"/>
<feature type="compositionally biased region" description="Basic and acidic residues" evidence="1">
    <location>
        <begin position="82"/>
        <end position="93"/>
    </location>
</feature>
<feature type="region of interest" description="Disordered" evidence="1">
    <location>
        <begin position="81"/>
        <end position="101"/>
    </location>
</feature>
<sequence>MAEVNLLTVTCLALLLLCLILLGALLCRRLKPRVLCPRRRRQQFAFPADAWPPLPPSQPASPPPDRPRCFLPEMSPLASVPHDGEQHYGRRESPVGSSETEAGFFTDSDSTTNQFSKFKEHGSTSSSARAPGSSFKIARRSITSFVATLFDAGNSLAPTDVRYKKRLKQHYVSAMDYFRTNED</sequence>
<protein>
    <submittedName>
        <fullName evidence="2 4">Uncharacterized protein</fullName>
    </submittedName>
</protein>
<reference evidence="4" key="1">
    <citation type="submission" date="2016-06" db="UniProtKB">
        <authorList>
            <consortium name="WormBaseParasite"/>
        </authorList>
    </citation>
    <scope>IDENTIFICATION</scope>
</reference>
<dbReference type="EMBL" id="UYSU01033596">
    <property type="protein sequence ID" value="VDL92599.1"/>
    <property type="molecule type" value="Genomic_DNA"/>
</dbReference>
<evidence type="ECO:0000313" key="3">
    <source>
        <dbReference type="Proteomes" id="UP000275846"/>
    </source>
</evidence>
<dbReference type="WBParaSite" id="SSLN_0000641101-mRNA-1">
    <property type="protein sequence ID" value="SSLN_0000641101-mRNA-1"/>
    <property type="gene ID" value="SSLN_0000641101"/>
</dbReference>
<evidence type="ECO:0000313" key="2">
    <source>
        <dbReference type="EMBL" id="VDL92599.1"/>
    </source>
</evidence>
<dbReference type="Proteomes" id="UP000275846">
    <property type="component" value="Unassembled WGS sequence"/>
</dbReference>
<accession>A0A183SPR6</accession>
<feature type="region of interest" description="Disordered" evidence="1">
    <location>
        <begin position="47"/>
        <end position="66"/>
    </location>
</feature>
<gene>
    <name evidence="2" type="ORF">SSLN_LOCUS6214</name>
</gene>
<evidence type="ECO:0000256" key="1">
    <source>
        <dbReference type="SAM" id="MobiDB-lite"/>
    </source>
</evidence>
<feature type="compositionally biased region" description="Pro residues" evidence="1">
    <location>
        <begin position="50"/>
        <end position="64"/>
    </location>
</feature>
<dbReference type="AlphaFoldDB" id="A0A183SPR6"/>
<evidence type="ECO:0000313" key="4">
    <source>
        <dbReference type="WBParaSite" id="SSLN_0000641101-mRNA-1"/>
    </source>
</evidence>